<dbReference type="Gene3D" id="3.20.20.80">
    <property type="entry name" value="Glycosidases"/>
    <property type="match status" value="1"/>
</dbReference>
<dbReference type="Proteomes" id="UP000515264">
    <property type="component" value="Chromosome 1"/>
</dbReference>
<accession>A0ABX6QVT1</accession>
<dbReference type="PANTHER" id="PTHR34142">
    <property type="entry name" value="ENDO-BETA-1,4-GLUCANASE A"/>
    <property type="match status" value="1"/>
</dbReference>
<dbReference type="InterPro" id="IPR017853">
    <property type="entry name" value="GH"/>
</dbReference>
<organism evidence="6 7">
    <name type="scientific">Vibrio spartinae</name>
    <dbReference type="NCBI Taxonomy" id="1918945"/>
    <lineage>
        <taxon>Bacteria</taxon>
        <taxon>Pseudomonadati</taxon>
        <taxon>Pseudomonadota</taxon>
        <taxon>Gammaproteobacteria</taxon>
        <taxon>Vibrionales</taxon>
        <taxon>Vibrionaceae</taxon>
        <taxon>Vibrio</taxon>
    </lineage>
</organism>
<comment type="similarity">
    <text evidence="3">Belongs to the glycosyl hydrolase 5 (cellulase A) family.</text>
</comment>
<keyword evidence="2 3" id="KW-0326">Glycosidase</keyword>
<reference evidence="6 7" key="1">
    <citation type="journal article" date="2020" name="J. Nat. Prod.">
        <title>Genomics-Metabolomics Profiling Disclosed Marine Vibrio spartinae 3.6 as a Producer of a New Branched Side Chain Prodigiosin.</title>
        <authorList>
            <person name="Vitale G.A."/>
            <person name="Sciarretta M."/>
            <person name="Palma Esposito F."/>
            <person name="January G.G."/>
            <person name="Giaccio M."/>
            <person name="Bunk B."/>
            <person name="Sproer C."/>
            <person name="Bajerski F."/>
            <person name="Power D."/>
            <person name="Festa C."/>
            <person name="Monti M.C."/>
            <person name="D'Auria M.V."/>
            <person name="de Pascale D."/>
        </authorList>
    </citation>
    <scope>NUCLEOTIDE SEQUENCE [LARGE SCALE GENOMIC DNA]</scope>
    <source>
        <strain evidence="6 7">3.6</strain>
    </source>
</reference>
<evidence type="ECO:0000256" key="3">
    <source>
        <dbReference type="RuleBase" id="RU361153"/>
    </source>
</evidence>
<proteinExistence type="inferred from homology"/>
<keyword evidence="4" id="KW-1133">Transmembrane helix</keyword>
<evidence type="ECO:0000313" key="7">
    <source>
        <dbReference type="Proteomes" id="UP000515264"/>
    </source>
</evidence>
<keyword evidence="1 3" id="KW-0378">Hydrolase</keyword>
<evidence type="ECO:0000259" key="5">
    <source>
        <dbReference type="Pfam" id="PF00150"/>
    </source>
</evidence>
<keyword evidence="7" id="KW-1185">Reference proteome</keyword>
<feature type="transmembrane region" description="Helical" evidence="4">
    <location>
        <begin position="35"/>
        <end position="55"/>
    </location>
</feature>
<keyword evidence="4" id="KW-0812">Transmembrane</keyword>
<gene>
    <name evidence="6" type="primary">manA_1</name>
    <name evidence="6" type="ORF">Vspart_00311</name>
</gene>
<dbReference type="PANTHER" id="PTHR34142:SF1">
    <property type="entry name" value="GLYCOSIDE HYDROLASE FAMILY 5 DOMAIN-CONTAINING PROTEIN"/>
    <property type="match status" value="1"/>
</dbReference>
<keyword evidence="4" id="KW-0472">Membrane</keyword>
<evidence type="ECO:0000313" key="6">
    <source>
        <dbReference type="EMBL" id="QMV13106.1"/>
    </source>
</evidence>
<evidence type="ECO:0000256" key="1">
    <source>
        <dbReference type="ARBA" id="ARBA00022801"/>
    </source>
</evidence>
<evidence type="ECO:0000256" key="2">
    <source>
        <dbReference type="ARBA" id="ARBA00023295"/>
    </source>
</evidence>
<feature type="domain" description="Glycoside hydrolase family 5" evidence="5">
    <location>
        <begin position="62"/>
        <end position="307"/>
    </location>
</feature>
<dbReference type="InterPro" id="IPR001547">
    <property type="entry name" value="Glyco_hydro_5"/>
</dbReference>
<name>A0ABX6QVT1_9VIBR</name>
<dbReference type="EC" id="3.2.1.78" evidence="6"/>
<sequence length="356" mass="39064">MKSQPYCYGLNGTAGTIYRGAATDDKDMEMKLIKILLATFGCIYALSAQAGFYIANGGLYEGNGHPFKIRGINHAHTWYLNRLNHALDGIAATGANTVRIVLSNGQRWNKNGAVDVANVIRQAKARHLITVLEVHDTTGFGEEWQAASLDSAADYWIELKDQLVGQEDYVIINLGNEPMGNGVSASVWINDHIDAIQRLRKAGLTHTLMVDAPNWGQDWQQIMLGHAQSVFDADPLHNTIFSVHMYQVYGDYPAVNNYISTFLNQGLALVVGEFGASHQGEDVAEGAIMERAETLNIGYIGWSWSGNNQDVADLDIVNHWDNHSYSEWGKILINGVNGIKSTSTPATIFTCGTSCQ</sequence>
<dbReference type="GO" id="GO:0016985">
    <property type="term" value="F:mannan endo-1,4-beta-mannosidase activity"/>
    <property type="evidence" value="ECO:0007669"/>
    <property type="project" value="UniProtKB-EC"/>
</dbReference>
<dbReference type="Pfam" id="PF00150">
    <property type="entry name" value="Cellulase"/>
    <property type="match status" value="1"/>
</dbReference>
<dbReference type="EMBL" id="CP046268">
    <property type="protein sequence ID" value="QMV13106.1"/>
    <property type="molecule type" value="Genomic_DNA"/>
</dbReference>
<dbReference type="SUPFAM" id="SSF51445">
    <property type="entry name" value="(Trans)glycosidases"/>
    <property type="match status" value="1"/>
</dbReference>
<protein>
    <submittedName>
        <fullName evidence="6">Mannan endo-1,4-beta-mannosidase</fullName>
        <ecNumber evidence="6">3.2.1.78</ecNumber>
    </submittedName>
</protein>
<evidence type="ECO:0000256" key="4">
    <source>
        <dbReference type="SAM" id="Phobius"/>
    </source>
</evidence>